<organism evidence="1 2">
    <name type="scientific">Blastopirellula sediminis</name>
    <dbReference type="NCBI Taxonomy" id="2894196"/>
    <lineage>
        <taxon>Bacteria</taxon>
        <taxon>Pseudomonadati</taxon>
        <taxon>Planctomycetota</taxon>
        <taxon>Planctomycetia</taxon>
        <taxon>Pirellulales</taxon>
        <taxon>Pirellulaceae</taxon>
        <taxon>Blastopirellula</taxon>
    </lineage>
</organism>
<proteinExistence type="predicted"/>
<comment type="caution">
    <text evidence="1">The sequence shown here is derived from an EMBL/GenBank/DDBJ whole genome shotgun (WGS) entry which is preliminary data.</text>
</comment>
<reference evidence="1" key="1">
    <citation type="submission" date="2021-11" db="EMBL/GenBank/DDBJ databases">
        <title>Genome sequence.</title>
        <authorList>
            <person name="Sun Q."/>
        </authorList>
    </citation>
    <scope>NUCLEOTIDE SEQUENCE</scope>
    <source>
        <strain evidence="1">JC732</strain>
    </source>
</reference>
<dbReference type="AlphaFoldDB" id="A0A9X1MMM4"/>
<accession>A0A9X1MMM4</accession>
<sequence>MNATTIPYAIKEWDVVCEALRAGRQHLLLRKGGIQEEGDQFRAEHDAFWFWPTRFHQSPDQLNDAGQQFLQQLGEKHSGGNRFAVDLLAQVDQVRYVTQESKLAELDDFHILSADTVRMRYHYREPSVYLFLVRIYTAPHIKVYVETPEIAGCKSWIDLPEPPSAEGVKPVLTDEQFAAVKEKFEALFT</sequence>
<dbReference type="Pfam" id="PF08819">
    <property type="entry name" value="DUF1802"/>
    <property type="match status" value="1"/>
</dbReference>
<keyword evidence="2" id="KW-1185">Reference proteome</keyword>
<dbReference type="EMBL" id="JAJKFT010000010">
    <property type="protein sequence ID" value="MCC9629586.1"/>
    <property type="molecule type" value="Genomic_DNA"/>
</dbReference>
<gene>
    <name evidence="1" type="ORF">LOC68_14425</name>
</gene>
<dbReference type="InterPro" id="IPR014923">
    <property type="entry name" value="DUF1802"/>
</dbReference>
<name>A0A9X1MMM4_9BACT</name>
<dbReference type="RefSeq" id="WP_230219977.1">
    <property type="nucleotide sequence ID" value="NZ_JAJKFT010000010.1"/>
</dbReference>
<evidence type="ECO:0000313" key="2">
    <source>
        <dbReference type="Proteomes" id="UP001139103"/>
    </source>
</evidence>
<dbReference type="Proteomes" id="UP001139103">
    <property type="component" value="Unassembled WGS sequence"/>
</dbReference>
<protein>
    <submittedName>
        <fullName evidence="1">DUF1802 family protein</fullName>
    </submittedName>
</protein>
<evidence type="ECO:0000313" key="1">
    <source>
        <dbReference type="EMBL" id="MCC9629586.1"/>
    </source>
</evidence>